<dbReference type="SMART" id="SM00987">
    <property type="entry name" value="UreE_C"/>
    <property type="match status" value="1"/>
</dbReference>
<organism evidence="11 12">
    <name type="scientific">Methyloligella solikamskensis</name>
    <dbReference type="NCBI Taxonomy" id="1177756"/>
    <lineage>
        <taxon>Bacteria</taxon>
        <taxon>Pseudomonadati</taxon>
        <taxon>Pseudomonadota</taxon>
        <taxon>Alphaproteobacteria</taxon>
        <taxon>Hyphomicrobiales</taxon>
        <taxon>Hyphomicrobiaceae</taxon>
        <taxon>Methyloligella</taxon>
    </lineage>
</organism>
<keyword evidence="9" id="KW-0234">DNA repair</keyword>
<evidence type="ECO:0000256" key="8">
    <source>
        <dbReference type="ARBA" id="ARBA00023014"/>
    </source>
</evidence>
<reference evidence="12" key="1">
    <citation type="journal article" date="2019" name="Int. J. Syst. Evol. Microbiol.">
        <title>The Global Catalogue of Microorganisms (GCM) 10K type strain sequencing project: providing services to taxonomists for standard genome sequencing and annotation.</title>
        <authorList>
            <consortium name="The Broad Institute Genomics Platform"/>
            <consortium name="The Broad Institute Genome Sequencing Center for Infectious Disease"/>
            <person name="Wu L."/>
            <person name="Ma J."/>
        </authorList>
    </citation>
    <scope>NUCLEOTIDE SEQUENCE [LARGE SCALE GENOMIC DNA]</scope>
    <source>
        <strain evidence="12">CCUG 61697</strain>
    </source>
</reference>
<dbReference type="Proteomes" id="UP001597102">
    <property type="component" value="Unassembled WGS sequence"/>
</dbReference>
<comment type="similarity">
    <text evidence="1">Belongs to the uracil-DNA glycosylase (UDG) superfamily. Type 4 (UDGa) family.</text>
</comment>
<evidence type="ECO:0000256" key="1">
    <source>
        <dbReference type="ARBA" id="ARBA00006521"/>
    </source>
</evidence>
<dbReference type="InterPro" id="IPR005273">
    <property type="entry name" value="Ura-DNA_glyco_family4"/>
</dbReference>
<keyword evidence="7" id="KW-0408">Iron</keyword>
<dbReference type="RefSeq" id="WP_379090198.1">
    <property type="nucleotide sequence ID" value="NZ_JBHTJO010000001.1"/>
</dbReference>
<evidence type="ECO:0000256" key="2">
    <source>
        <dbReference type="ARBA" id="ARBA00019403"/>
    </source>
</evidence>
<dbReference type="InterPro" id="IPR023875">
    <property type="entry name" value="DNA_repair_put"/>
</dbReference>
<dbReference type="EMBL" id="JBHTJO010000001">
    <property type="protein sequence ID" value="MFD0987843.1"/>
    <property type="molecule type" value="Genomic_DNA"/>
</dbReference>
<dbReference type="Gene3D" id="3.40.470.10">
    <property type="entry name" value="Uracil-DNA glycosylase-like domain"/>
    <property type="match status" value="1"/>
</dbReference>
<sequence length="482" mass="53914">MYLVSLPADLSADDAPFRDAVRRALSLNLSPEKVSFSANGQASLLGSLPDAKAEPLTVPPGYRELMQLAILHRAADRYDLLYEVLWRLKHGEAGLLSRASDPAVSRLQGYAKAVRRDIHKTHAFVRFAETQDNMGTLHVAFFEPKYFTLRRSAPFFRDRFAGMRWRIETPIGTASWDRETLRFGPAVDAPRKPQPVNEESGDLWKTYYRTTFNPARLRVDAMRAEMPKHYWRNLPEAAQIQDMIREAGAREQRMLESRPSAAPRFAERIAERRAFAEEAQPPLASLEAIKHSASACTRCPLHSGATQTVFGEGPKDAALMLVGEQPGDREDLAGRPFVGPAGQLLDRALKDAGIVREEAYVTNAVKHFKYEPRGKRRIHKSPNASEVSACRWWLDAEIAELRPRLIVALGGTAGLSLFGRQVSVTKERGQIFESGQARVLLTVHPSYLLRLPPEERTREYARFVADLTIAARVLSGPVEVAA</sequence>
<evidence type="ECO:0000313" key="12">
    <source>
        <dbReference type="Proteomes" id="UP001597102"/>
    </source>
</evidence>
<dbReference type="SUPFAM" id="SSF52141">
    <property type="entry name" value="Uracil-DNA glycosylase-like"/>
    <property type="match status" value="1"/>
</dbReference>
<keyword evidence="6" id="KW-0378">Hydrolase</keyword>
<evidence type="ECO:0000259" key="10">
    <source>
        <dbReference type="SMART" id="SM00986"/>
    </source>
</evidence>
<dbReference type="InterPro" id="IPR005122">
    <property type="entry name" value="Uracil-DNA_glycosylase-like"/>
</dbReference>
<evidence type="ECO:0000256" key="6">
    <source>
        <dbReference type="ARBA" id="ARBA00022801"/>
    </source>
</evidence>
<keyword evidence="3" id="KW-0004">4Fe-4S</keyword>
<dbReference type="NCBIfam" id="TIGR03914">
    <property type="entry name" value="UDG_fam_dom"/>
    <property type="match status" value="1"/>
</dbReference>
<gene>
    <name evidence="11" type="ORF">ACFQ2F_12125</name>
</gene>
<keyword evidence="5" id="KW-0227">DNA damage</keyword>
<protein>
    <recommendedName>
        <fullName evidence="2">Type-4 uracil-DNA glycosylase</fullName>
    </recommendedName>
</protein>
<proteinExistence type="inferred from homology"/>
<dbReference type="CDD" id="cd10030">
    <property type="entry name" value="UDG-F4_TTUDGA_SPO1dp_like"/>
    <property type="match status" value="1"/>
</dbReference>
<keyword evidence="8" id="KW-0411">Iron-sulfur</keyword>
<dbReference type="PANTHER" id="PTHR33693">
    <property type="entry name" value="TYPE-5 URACIL-DNA GLYCOSYLASE"/>
    <property type="match status" value="1"/>
</dbReference>
<evidence type="ECO:0000256" key="7">
    <source>
        <dbReference type="ARBA" id="ARBA00023004"/>
    </source>
</evidence>
<dbReference type="InterPro" id="IPR025404">
    <property type="entry name" value="DUF4130"/>
</dbReference>
<evidence type="ECO:0000256" key="3">
    <source>
        <dbReference type="ARBA" id="ARBA00022485"/>
    </source>
</evidence>
<dbReference type="SMART" id="SM00986">
    <property type="entry name" value="UDG"/>
    <property type="match status" value="1"/>
</dbReference>
<dbReference type="Pfam" id="PF03167">
    <property type="entry name" value="UDG"/>
    <property type="match status" value="1"/>
</dbReference>
<name>A0ABW3JE61_9HYPH</name>
<comment type="caution">
    <text evidence="11">The sequence shown here is derived from an EMBL/GenBank/DDBJ whole genome shotgun (WGS) entry which is preliminary data.</text>
</comment>
<evidence type="ECO:0000256" key="9">
    <source>
        <dbReference type="ARBA" id="ARBA00023204"/>
    </source>
</evidence>
<keyword evidence="4" id="KW-0479">Metal-binding</keyword>
<evidence type="ECO:0000256" key="4">
    <source>
        <dbReference type="ARBA" id="ARBA00022723"/>
    </source>
</evidence>
<dbReference type="InterPro" id="IPR036895">
    <property type="entry name" value="Uracil-DNA_glycosylase-like_sf"/>
</dbReference>
<accession>A0ABW3JE61</accession>
<keyword evidence="12" id="KW-1185">Reference proteome</keyword>
<evidence type="ECO:0000313" key="11">
    <source>
        <dbReference type="EMBL" id="MFD0987843.1"/>
    </source>
</evidence>
<dbReference type="Pfam" id="PF13566">
    <property type="entry name" value="DUF4130"/>
    <property type="match status" value="1"/>
</dbReference>
<evidence type="ECO:0000256" key="5">
    <source>
        <dbReference type="ARBA" id="ARBA00022763"/>
    </source>
</evidence>
<feature type="domain" description="Uracil-DNA glycosylase-like" evidence="10">
    <location>
        <begin position="310"/>
        <end position="468"/>
    </location>
</feature>
<dbReference type="InterPro" id="IPR051536">
    <property type="entry name" value="UDG_Type-4/5"/>
</dbReference>
<dbReference type="PANTHER" id="PTHR33693:SF9">
    <property type="entry name" value="TYPE-4 URACIL-DNA GLYCOSYLASE"/>
    <property type="match status" value="1"/>
</dbReference>
<dbReference type="NCBIfam" id="TIGR00758">
    <property type="entry name" value="UDG_fam4"/>
    <property type="match status" value="1"/>
</dbReference>
<dbReference type="NCBIfam" id="TIGR03915">
    <property type="entry name" value="SAM_7_link_chp"/>
    <property type="match status" value="1"/>
</dbReference>